<dbReference type="Pfam" id="PF09388">
    <property type="entry name" value="SpoOE-like"/>
    <property type="match status" value="1"/>
</dbReference>
<dbReference type="SUPFAM" id="SSF140500">
    <property type="entry name" value="BAS1536-like"/>
    <property type="match status" value="1"/>
</dbReference>
<dbReference type="InterPro" id="IPR018540">
    <property type="entry name" value="Spo0E-like"/>
</dbReference>
<proteinExistence type="predicted"/>
<dbReference type="OrthoDB" id="1684520at2"/>
<accession>A0A431URR4</accession>
<organism evidence="1 2">
    <name type="scientific">Lysinibacillus telephonicus</name>
    <dbReference type="NCBI Taxonomy" id="1714840"/>
    <lineage>
        <taxon>Bacteria</taxon>
        <taxon>Bacillati</taxon>
        <taxon>Bacillota</taxon>
        <taxon>Bacilli</taxon>
        <taxon>Bacillales</taxon>
        <taxon>Bacillaceae</taxon>
        <taxon>Lysinibacillus</taxon>
    </lineage>
</organism>
<dbReference type="AlphaFoldDB" id="A0A431URR4"/>
<gene>
    <name evidence="1" type="ORF">EKG35_10380</name>
</gene>
<evidence type="ECO:0000313" key="1">
    <source>
        <dbReference type="EMBL" id="RTQ92943.1"/>
    </source>
</evidence>
<dbReference type="GO" id="GO:0043937">
    <property type="term" value="P:regulation of sporulation"/>
    <property type="evidence" value="ECO:0007669"/>
    <property type="project" value="InterPro"/>
</dbReference>
<dbReference type="InterPro" id="IPR036638">
    <property type="entry name" value="HLH_DNA-bd_sf"/>
</dbReference>
<dbReference type="RefSeq" id="WP_126294387.1">
    <property type="nucleotide sequence ID" value="NZ_RXNR01000025.1"/>
</dbReference>
<comment type="caution">
    <text evidence="1">The sequence shown here is derived from an EMBL/GenBank/DDBJ whole genome shotgun (WGS) entry which is preliminary data.</text>
</comment>
<name>A0A431URR4_9BACI</name>
<dbReference type="Gene3D" id="4.10.280.10">
    <property type="entry name" value="Helix-loop-helix DNA-binding domain"/>
    <property type="match status" value="1"/>
</dbReference>
<dbReference type="InterPro" id="IPR037208">
    <property type="entry name" value="Spo0E-like_sf"/>
</dbReference>
<keyword evidence="2" id="KW-1185">Reference proteome</keyword>
<reference evidence="1 2" key="1">
    <citation type="submission" date="2018-12" db="EMBL/GenBank/DDBJ databases">
        <authorList>
            <person name="Yu L."/>
        </authorList>
    </citation>
    <scope>NUCLEOTIDE SEQUENCE [LARGE SCALE GENOMIC DNA]</scope>
    <source>
        <strain evidence="1 2">S5H2222</strain>
    </source>
</reference>
<sequence length="60" mass="7063">MLFDIDKYKRPYEIERVRTKLINTGMKLGLNHPITIKISQDLDKLLNEYSANKGSKSFYN</sequence>
<protein>
    <submittedName>
        <fullName evidence="1">Aspartyl-phosphate phosphatase Spo0E family protein</fullName>
    </submittedName>
</protein>
<dbReference type="Proteomes" id="UP000276349">
    <property type="component" value="Unassembled WGS sequence"/>
</dbReference>
<evidence type="ECO:0000313" key="2">
    <source>
        <dbReference type="Proteomes" id="UP000276349"/>
    </source>
</evidence>
<dbReference type="EMBL" id="RXNR01000025">
    <property type="protein sequence ID" value="RTQ92943.1"/>
    <property type="molecule type" value="Genomic_DNA"/>
</dbReference>
<dbReference type="GO" id="GO:0046983">
    <property type="term" value="F:protein dimerization activity"/>
    <property type="evidence" value="ECO:0007669"/>
    <property type="project" value="InterPro"/>
</dbReference>